<dbReference type="InterPro" id="IPR002048">
    <property type="entry name" value="EF_hand_dom"/>
</dbReference>
<dbReference type="SUPFAM" id="SSF47473">
    <property type="entry name" value="EF-hand"/>
    <property type="match status" value="1"/>
</dbReference>
<dbReference type="OrthoDB" id="6056579at2759"/>
<dbReference type="VEuPathDB" id="AmoebaDB:EIN_094120"/>
<evidence type="ECO:0000259" key="1">
    <source>
        <dbReference type="PROSITE" id="PS50222"/>
    </source>
</evidence>
<dbReference type="RefSeq" id="XP_004253996.1">
    <property type="nucleotide sequence ID" value="XM_004253948.1"/>
</dbReference>
<keyword evidence="3" id="KW-1185">Reference proteome</keyword>
<dbReference type="InterPro" id="IPR011992">
    <property type="entry name" value="EF-hand-dom_pair"/>
</dbReference>
<dbReference type="Gene3D" id="1.10.238.10">
    <property type="entry name" value="EF-hand"/>
    <property type="match status" value="1"/>
</dbReference>
<dbReference type="KEGG" id="eiv:EIN_094120"/>
<dbReference type="EMBL" id="KB206860">
    <property type="protein sequence ID" value="ELP87225.1"/>
    <property type="molecule type" value="Genomic_DNA"/>
</dbReference>
<accession>A0A0A1U002</accession>
<gene>
    <name evidence="2" type="ORF">EIN_094120</name>
</gene>
<organism evidence="2 3">
    <name type="scientific">Entamoeba invadens IP1</name>
    <dbReference type="NCBI Taxonomy" id="370355"/>
    <lineage>
        <taxon>Eukaryota</taxon>
        <taxon>Amoebozoa</taxon>
        <taxon>Evosea</taxon>
        <taxon>Archamoebae</taxon>
        <taxon>Mastigamoebida</taxon>
        <taxon>Entamoebidae</taxon>
        <taxon>Entamoeba</taxon>
    </lineage>
</organism>
<name>A0A0A1U002_ENTIV</name>
<dbReference type="AlphaFoldDB" id="A0A0A1U002"/>
<dbReference type="Proteomes" id="UP000014680">
    <property type="component" value="Unassembled WGS sequence"/>
</dbReference>
<dbReference type="GO" id="GO:0005509">
    <property type="term" value="F:calcium ion binding"/>
    <property type="evidence" value="ECO:0007669"/>
    <property type="project" value="InterPro"/>
</dbReference>
<evidence type="ECO:0000313" key="3">
    <source>
        <dbReference type="Proteomes" id="UP000014680"/>
    </source>
</evidence>
<reference evidence="2 3" key="1">
    <citation type="submission" date="2012-10" db="EMBL/GenBank/DDBJ databases">
        <authorList>
            <person name="Zafar N."/>
            <person name="Inman J."/>
            <person name="Hall N."/>
            <person name="Lorenzi H."/>
            <person name="Caler E."/>
        </authorList>
    </citation>
    <scope>NUCLEOTIDE SEQUENCE [LARGE SCALE GENOMIC DNA]</scope>
    <source>
        <strain evidence="2 3">IP1</strain>
    </source>
</reference>
<feature type="domain" description="EF-hand" evidence="1">
    <location>
        <begin position="3"/>
        <end position="38"/>
    </location>
</feature>
<dbReference type="Pfam" id="PF13499">
    <property type="entry name" value="EF-hand_7"/>
    <property type="match status" value="1"/>
</dbReference>
<dbReference type="PROSITE" id="PS50222">
    <property type="entry name" value="EF_HAND_2"/>
    <property type="match status" value="1"/>
</dbReference>
<dbReference type="GeneID" id="14886192"/>
<sequence length="140" mass="16162">MSINIEGLKATFAKLDTNHDGGLDRAEFFEGIKGLGVTDRAVSDGLYTIADGNHDEKLELKEFIYMFYFIQLDGDFEKKKEIYIAFQKGDYSLDVKEIYPFIKIVNLEILEEAFPTEIHDYVTDGKVTFENFYKFCLAKK</sequence>
<evidence type="ECO:0000313" key="2">
    <source>
        <dbReference type="EMBL" id="ELP87225.1"/>
    </source>
</evidence>
<protein>
    <recommendedName>
        <fullName evidence="1">EF-hand domain-containing protein</fullName>
    </recommendedName>
</protein>
<proteinExistence type="predicted"/>